<dbReference type="SUPFAM" id="SSF52047">
    <property type="entry name" value="RNI-like"/>
    <property type="match status" value="1"/>
</dbReference>
<evidence type="ECO:0000256" key="2">
    <source>
        <dbReference type="ARBA" id="ARBA00014228"/>
    </source>
</evidence>
<dbReference type="Pfam" id="PF00560">
    <property type="entry name" value="LRR_1"/>
    <property type="match status" value="1"/>
</dbReference>
<dbReference type="InterPro" id="IPR050694">
    <property type="entry name" value="LRRC14/PRAME"/>
</dbReference>
<evidence type="ECO:0000313" key="4">
    <source>
        <dbReference type="EMBL" id="KAK7111793.1"/>
    </source>
</evidence>
<accession>A0AAN9BUU7</accession>
<proteinExistence type="inferred from homology"/>
<keyword evidence="3" id="KW-0677">Repeat</keyword>
<dbReference type="InterPro" id="IPR032675">
    <property type="entry name" value="LRR_dom_sf"/>
</dbReference>
<protein>
    <recommendedName>
        <fullName evidence="2">Leucine-rich repeat-containing protein 14</fullName>
    </recommendedName>
</protein>
<comment type="caution">
    <text evidence="4">The sequence shown here is derived from an EMBL/GenBank/DDBJ whole genome shotgun (WGS) entry which is preliminary data.</text>
</comment>
<comment type="similarity">
    <text evidence="1">Belongs to the PRAME family. LRRC14 subfamily.</text>
</comment>
<dbReference type="Proteomes" id="UP001374579">
    <property type="component" value="Unassembled WGS sequence"/>
</dbReference>
<evidence type="ECO:0000256" key="3">
    <source>
        <dbReference type="ARBA" id="ARBA00022737"/>
    </source>
</evidence>
<sequence length="530" mass="59317">MASTSSLWYGNYRGAVYPVDLHAPPIDLGPRARRMKTLVELCAEEIVKDSSLTRAAISVIPKPLCEPLMKEALYRNREMAIRCIVGSWPTQVLLLRHMVPQLFTSVQTLYNMAYQSDIVKQGLRYTTSLAHTFLDALKNNSNTKLRFLDLTGFPSAEVIVYFLATHCMLAHNEMRHQTIRNMYEQAVQQAGSQVVSEIEPMEPMEHSLPEECSVTIKLDAFVTSESTHTELCKALKVSSFPNRKLSIVLSRLSMTCLGQARISLLLKQLQPQQLTGLQLQYNALTAQDFVKLAPALQTLVSVESLDLSCNSIFFYQNEGCCNATALVFGAMPRLQRLDLSNNRIKTRLRRLLENIALPLTYLRLAGCGLTVTDMTYLAHSQHCANLVELDLSENNLSLCDRQFRDVVTAARSSLCVLEIEDCTLNCANVHSFLPCLAQLSSLMYLNVAENRLPQNSQVTLLATAAELVTLQVFKSSYALECYYFEGEEERLKAAALAELNLVANRSSVQSLRPKSLALFLTELERVLDAS</sequence>
<name>A0AAN9BUU7_9CAEN</name>
<dbReference type="AlphaFoldDB" id="A0AAN9BUU7"/>
<dbReference type="InterPro" id="IPR001611">
    <property type="entry name" value="Leu-rich_rpt"/>
</dbReference>
<dbReference type="PANTHER" id="PTHR14224:SF37">
    <property type="entry name" value="LEUCINE-RICH REPEAT-CONTAINING PROTEIN 14"/>
    <property type="match status" value="1"/>
</dbReference>
<reference evidence="4 5" key="1">
    <citation type="submission" date="2024-02" db="EMBL/GenBank/DDBJ databases">
        <title>Chromosome-scale genome assembly of the rough periwinkle Littorina saxatilis.</title>
        <authorList>
            <person name="De Jode A."/>
            <person name="Faria R."/>
            <person name="Formenti G."/>
            <person name="Sims Y."/>
            <person name="Smith T.P."/>
            <person name="Tracey A."/>
            <person name="Wood J.M.D."/>
            <person name="Zagrodzka Z.B."/>
            <person name="Johannesson K."/>
            <person name="Butlin R.K."/>
            <person name="Leder E.H."/>
        </authorList>
    </citation>
    <scope>NUCLEOTIDE SEQUENCE [LARGE SCALE GENOMIC DNA]</scope>
    <source>
        <strain evidence="4">Snail1</strain>
        <tissue evidence="4">Muscle</tissue>
    </source>
</reference>
<keyword evidence="5" id="KW-1185">Reference proteome</keyword>
<evidence type="ECO:0000313" key="5">
    <source>
        <dbReference type="Proteomes" id="UP001374579"/>
    </source>
</evidence>
<dbReference type="EMBL" id="JBAMIC010000002">
    <property type="protein sequence ID" value="KAK7111793.1"/>
    <property type="molecule type" value="Genomic_DNA"/>
</dbReference>
<dbReference type="Gene3D" id="3.80.10.10">
    <property type="entry name" value="Ribonuclease Inhibitor"/>
    <property type="match status" value="1"/>
</dbReference>
<dbReference type="PANTHER" id="PTHR14224">
    <property type="entry name" value="SIMILAR TO PREFERENTIALLY EXPRESSED ANTIGEN IN MELANOMA-LIKE 3"/>
    <property type="match status" value="1"/>
</dbReference>
<evidence type="ECO:0000256" key="1">
    <source>
        <dbReference type="ARBA" id="ARBA00009552"/>
    </source>
</evidence>
<gene>
    <name evidence="4" type="ORF">V1264_011368</name>
</gene>
<dbReference type="GO" id="GO:0005737">
    <property type="term" value="C:cytoplasm"/>
    <property type="evidence" value="ECO:0007669"/>
    <property type="project" value="TreeGrafter"/>
</dbReference>
<organism evidence="4 5">
    <name type="scientific">Littorina saxatilis</name>
    <dbReference type="NCBI Taxonomy" id="31220"/>
    <lineage>
        <taxon>Eukaryota</taxon>
        <taxon>Metazoa</taxon>
        <taxon>Spiralia</taxon>
        <taxon>Lophotrochozoa</taxon>
        <taxon>Mollusca</taxon>
        <taxon>Gastropoda</taxon>
        <taxon>Caenogastropoda</taxon>
        <taxon>Littorinimorpha</taxon>
        <taxon>Littorinoidea</taxon>
        <taxon>Littorinidae</taxon>
        <taxon>Littorina</taxon>
    </lineage>
</organism>